<sequence length="54" mass="5880">MVGKSFNISHPNRVIYKLSNRVILNMTPYVFACKYRAVAIGPNGSLAGSPIVVD</sequence>
<proteinExistence type="predicted"/>
<accession>A0A1M5C8Y9</accession>
<reference evidence="2" key="1">
    <citation type="submission" date="2016-11" db="EMBL/GenBank/DDBJ databases">
        <authorList>
            <person name="Varghese N."/>
            <person name="Submissions S."/>
        </authorList>
    </citation>
    <scope>NUCLEOTIDE SEQUENCE [LARGE SCALE GENOMIC DNA]</scope>
    <source>
        <strain evidence="2">DSM 27619</strain>
    </source>
</reference>
<organism evidence="1 2">
    <name type="scientific">Chryseobacterium arachidis</name>
    <dbReference type="NCBI Taxonomy" id="1416778"/>
    <lineage>
        <taxon>Bacteria</taxon>
        <taxon>Pseudomonadati</taxon>
        <taxon>Bacteroidota</taxon>
        <taxon>Flavobacteriia</taxon>
        <taxon>Flavobacteriales</taxon>
        <taxon>Weeksellaceae</taxon>
        <taxon>Chryseobacterium group</taxon>
        <taxon>Chryseobacterium</taxon>
    </lineage>
</organism>
<evidence type="ECO:0000313" key="1">
    <source>
        <dbReference type="EMBL" id="SHF50872.1"/>
    </source>
</evidence>
<dbReference type="AlphaFoldDB" id="A0A1M5C8Y9"/>
<name>A0A1M5C8Y9_9FLAO</name>
<dbReference type="EMBL" id="FQUT01000004">
    <property type="protein sequence ID" value="SHF50872.1"/>
    <property type="molecule type" value="Genomic_DNA"/>
</dbReference>
<gene>
    <name evidence="1" type="ORF">SAMN05443633_104439</name>
</gene>
<keyword evidence="2" id="KW-1185">Reference proteome</keyword>
<dbReference type="Proteomes" id="UP000184518">
    <property type="component" value="Unassembled WGS sequence"/>
</dbReference>
<evidence type="ECO:0000313" key="2">
    <source>
        <dbReference type="Proteomes" id="UP000184518"/>
    </source>
</evidence>
<protein>
    <submittedName>
        <fullName evidence="1">Uncharacterized protein</fullName>
    </submittedName>
</protein>